<proteinExistence type="predicted"/>
<dbReference type="Pfam" id="PF01882">
    <property type="entry name" value="DUF58"/>
    <property type="match status" value="1"/>
</dbReference>
<keyword evidence="2" id="KW-0472">Membrane</keyword>
<dbReference type="PANTHER" id="PTHR34351">
    <property type="entry name" value="SLR1927 PROTEIN-RELATED"/>
    <property type="match status" value="1"/>
</dbReference>
<feature type="domain" description="DUF58" evidence="3">
    <location>
        <begin position="272"/>
        <end position="431"/>
    </location>
</feature>
<dbReference type="Proteomes" id="UP001500974">
    <property type="component" value="Unassembled WGS sequence"/>
</dbReference>
<feature type="transmembrane region" description="Helical" evidence="2">
    <location>
        <begin position="107"/>
        <end position="129"/>
    </location>
</feature>
<evidence type="ECO:0000259" key="3">
    <source>
        <dbReference type="Pfam" id="PF01882"/>
    </source>
</evidence>
<dbReference type="InterPro" id="IPR002881">
    <property type="entry name" value="DUF58"/>
</dbReference>
<feature type="compositionally biased region" description="Basic and acidic residues" evidence="1">
    <location>
        <begin position="7"/>
        <end position="22"/>
    </location>
</feature>
<evidence type="ECO:0000256" key="2">
    <source>
        <dbReference type="SAM" id="Phobius"/>
    </source>
</evidence>
<feature type="region of interest" description="Disordered" evidence="1">
    <location>
        <begin position="1"/>
        <end position="48"/>
    </location>
</feature>
<protein>
    <submittedName>
        <fullName evidence="4">DUF58 domain-containing protein</fullName>
    </submittedName>
</protein>
<accession>A0ABN3B201</accession>
<reference evidence="4 5" key="1">
    <citation type="journal article" date="2019" name="Int. J. Syst. Evol. Microbiol.">
        <title>The Global Catalogue of Microorganisms (GCM) 10K type strain sequencing project: providing services to taxonomists for standard genome sequencing and annotation.</title>
        <authorList>
            <consortium name="The Broad Institute Genomics Platform"/>
            <consortium name="The Broad Institute Genome Sequencing Center for Infectious Disease"/>
            <person name="Wu L."/>
            <person name="Ma J."/>
        </authorList>
    </citation>
    <scope>NUCLEOTIDE SEQUENCE [LARGE SCALE GENOMIC DNA]</scope>
    <source>
        <strain evidence="4 5">JCM 14917</strain>
    </source>
</reference>
<evidence type="ECO:0000256" key="1">
    <source>
        <dbReference type="SAM" id="MobiDB-lite"/>
    </source>
</evidence>
<dbReference type="RefSeq" id="WP_277358300.1">
    <property type="nucleotide sequence ID" value="NZ_BAAAON010000010.1"/>
</dbReference>
<name>A0ABN3B201_9MICC</name>
<dbReference type="PANTHER" id="PTHR34351:SF2">
    <property type="entry name" value="DUF58 DOMAIN-CONTAINING PROTEIN"/>
    <property type="match status" value="1"/>
</dbReference>
<dbReference type="EMBL" id="BAAAON010000010">
    <property type="protein sequence ID" value="GAA2177863.1"/>
    <property type="molecule type" value="Genomic_DNA"/>
</dbReference>
<keyword evidence="5" id="KW-1185">Reference proteome</keyword>
<keyword evidence="2" id="KW-0812">Transmembrane</keyword>
<organism evidence="4 5">
    <name type="scientific">Arthrobacter parietis</name>
    <dbReference type="NCBI Taxonomy" id="271434"/>
    <lineage>
        <taxon>Bacteria</taxon>
        <taxon>Bacillati</taxon>
        <taxon>Actinomycetota</taxon>
        <taxon>Actinomycetes</taxon>
        <taxon>Micrococcales</taxon>
        <taxon>Micrococcaceae</taxon>
        <taxon>Arthrobacter</taxon>
    </lineage>
</organism>
<feature type="transmembrane region" description="Helical" evidence="2">
    <location>
        <begin position="76"/>
        <end position="101"/>
    </location>
</feature>
<keyword evidence="2" id="KW-1133">Transmembrane helix</keyword>
<sequence>MATNTETAEKSASRRRAADPARRRASQPSPERTGRQKRTASSSRLHPRSLTREAWQLARDAGAPVASRILDGLRKYCGPVVGVVSPLGWIIAATVTALWILGSVFDWREALVAALLGTVLFLLAVGFILGRSSYAVELDLTRTRVAVGDRAVGSVAVSNTSAKALLPASLELPVGAATAIFHLPRLKPNQQHEDLFTIPTQRRAVIVVGPVRSVRADPLSLLRRQVFWTEPTDLYVHPRTVALVGSAAGFIKDLEGLPTKDLSSADVSFHALRDYVPGDDRRHIHWKTTARTGQLMVRQFEETRRSHLAVALSTNTSEYASDAEFELGVSVAGSIGLQAIREQRNLSVLTQDGPVRSETGRNLLDDMTRIEGRNRRLTAVDLARTTADSVPNASVVFFVVGPHVTPSQLRSAAASVPPGIRCIAIRCVSDQDPGRATIGDLTVLTLGNLSDLALILRKAAA</sequence>
<evidence type="ECO:0000313" key="4">
    <source>
        <dbReference type="EMBL" id="GAA2177863.1"/>
    </source>
</evidence>
<comment type="caution">
    <text evidence="4">The sequence shown here is derived from an EMBL/GenBank/DDBJ whole genome shotgun (WGS) entry which is preliminary data.</text>
</comment>
<gene>
    <name evidence="4" type="ORF">GCM10009784_30050</name>
</gene>
<evidence type="ECO:0000313" key="5">
    <source>
        <dbReference type="Proteomes" id="UP001500974"/>
    </source>
</evidence>